<dbReference type="Pfam" id="PF01863">
    <property type="entry name" value="YgjP-like"/>
    <property type="match status" value="1"/>
</dbReference>
<proteinExistence type="predicted"/>
<protein>
    <submittedName>
        <fullName evidence="2">Putative metalloprotease</fullName>
        <ecNumber evidence="2">3.4.24.-</ecNumber>
    </submittedName>
</protein>
<dbReference type="PANTHER" id="PTHR30399:SF1">
    <property type="entry name" value="UTP PYROPHOSPHATASE"/>
    <property type="match status" value="1"/>
</dbReference>
<gene>
    <name evidence="2" type="ORF">NCTC12221_01185</name>
</gene>
<evidence type="ECO:0000259" key="1">
    <source>
        <dbReference type="Pfam" id="PF01863"/>
    </source>
</evidence>
<keyword evidence="2" id="KW-0482">Metalloprotease</keyword>
<dbReference type="EMBL" id="UGHZ01000001">
    <property type="protein sequence ID" value="STP09739.1"/>
    <property type="molecule type" value="Genomic_DNA"/>
</dbReference>
<organism evidence="2 3">
    <name type="scientific">Helicobacter cinaedi</name>
    <dbReference type="NCBI Taxonomy" id="213"/>
    <lineage>
        <taxon>Bacteria</taxon>
        <taxon>Pseudomonadati</taxon>
        <taxon>Campylobacterota</taxon>
        <taxon>Epsilonproteobacteria</taxon>
        <taxon>Campylobacterales</taxon>
        <taxon>Helicobacteraceae</taxon>
        <taxon>Helicobacter</taxon>
    </lineage>
</organism>
<dbReference type="GO" id="GO:0006508">
    <property type="term" value="P:proteolysis"/>
    <property type="evidence" value="ECO:0007669"/>
    <property type="project" value="UniProtKB-KW"/>
</dbReference>
<name>A0A377JPN1_9HELI</name>
<dbReference type="Proteomes" id="UP000255335">
    <property type="component" value="Unassembled WGS sequence"/>
</dbReference>
<dbReference type="Gene3D" id="3.30.2010.10">
    <property type="entry name" value="Metalloproteases ('zincins'), catalytic domain"/>
    <property type="match status" value="1"/>
</dbReference>
<dbReference type="CDD" id="cd07344">
    <property type="entry name" value="M48_yhfN_like"/>
    <property type="match status" value="1"/>
</dbReference>
<feature type="domain" description="YgjP-like metallopeptidase" evidence="1">
    <location>
        <begin position="25"/>
        <end position="216"/>
    </location>
</feature>
<dbReference type="PANTHER" id="PTHR30399">
    <property type="entry name" value="UNCHARACTERIZED PROTEIN YGJP"/>
    <property type="match status" value="1"/>
</dbReference>
<reference evidence="2 3" key="1">
    <citation type="submission" date="2018-06" db="EMBL/GenBank/DDBJ databases">
        <authorList>
            <consortium name="Pathogen Informatics"/>
            <person name="Doyle S."/>
        </authorList>
    </citation>
    <scope>NUCLEOTIDE SEQUENCE [LARGE SCALE GENOMIC DNA]</scope>
    <source>
        <strain evidence="2 3">NCTC12221</strain>
    </source>
</reference>
<keyword evidence="2" id="KW-0645">Protease</keyword>
<dbReference type="AlphaFoldDB" id="A0A377JPN1"/>
<accession>A0A377JPN1</accession>
<dbReference type="GO" id="GO:0008237">
    <property type="term" value="F:metallopeptidase activity"/>
    <property type="evidence" value="ECO:0007669"/>
    <property type="project" value="UniProtKB-KW"/>
</dbReference>
<sequence>MLKALQNSYPNAKSIYIESKAIMYPRIVIKADLSVYVRVPKAFSQEQILDFIHTHQGWIHTTLNKLQTQKQDSHIFLQSHTGEILVFGEWLRYEKILTESTAKSKPNSPQPHRLKAILRTLLLEYITQQCAFYASLMGLVYKDIKITNALSRFGSCTFDNRLKFSFMLIFADKKLIDYVIIHELSHIVHKNHSQSFWNLVERFCPNAKTHRKALRKQARFYPALLQRLSI</sequence>
<evidence type="ECO:0000313" key="2">
    <source>
        <dbReference type="EMBL" id="STP09739.1"/>
    </source>
</evidence>
<dbReference type="InterPro" id="IPR002725">
    <property type="entry name" value="YgjP-like_metallopeptidase"/>
</dbReference>
<keyword evidence="2" id="KW-0378">Hydrolase</keyword>
<dbReference type="EC" id="3.4.24.-" evidence="2"/>
<evidence type="ECO:0000313" key="3">
    <source>
        <dbReference type="Proteomes" id="UP000255335"/>
    </source>
</evidence>
<dbReference type="InterPro" id="IPR053136">
    <property type="entry name" value="UTP_pyrophosphatase-like"/>
</dbReference>
<dbReference type="RefSeq" id="WP_115026358.1">
    <property type="nucleotide sequence ID" value="NZ_UGHZ01000001.1"/>
</dbReference>